<evidence type="ECO:0000313" key="4">
    <source>
        <dbReference type="Proteomes" id="UP000320762"/>
    </source>
</evidence>
<dbReference type="GO" id="GO:0016491">
    <property type="term" value="F:oxidoreductase activity"/>
    <property type="evidence" value="ECO:0007669"/>
    <property type="project" value="UniProtKB-KW"/>
</dbReference>
<accession>A0A550CJ09</accession>
<dbReference type="Gene3D" id="3.40.50.720">
    <property type="entry name" value="NAD(P)-binding Rossmann-like Domain"/>
    <property type="match status" value="1"/>
</dbReference>
<dbReference type="InterPro" id="IPR013131">
    <property type="entry name" value="Mannitol_DH_N"/>
</dbReference>
<protein>
    <recommendedName>
        <fullName evidence="2">Mannitol dehydrogenase N-terminal domain-containing protein</fullName>
    </recommendedName>
</protein>
<name>A0A550CJ09_9AGAR</name>
<sequence>MSRQTTRIRPANPEDYANPAVLHFGADSVGRGFIRALRLANTGVRIIFADADEELVGKIGAMKGCGIQGDVDANGITGGSQDTGNWKMPKVASAAIHSHNAEALSDVATRDLVLITTSCGPAFMPEVASSIVTILSTRMRTGMTPLNIMAGSEDMPDATTQLRSHTMEILSVDPAAEGLKKYVEDNVGWANLAEEDTLDVSGDRREWKLEIDATSLKTTDPTVDLAALS</sequence>
<dbReference type="InterPro" id="IPR036291">
    <property type="entry name" value="NAD(P)-bd_dom_sf"/>
</dbReference>
<dbReference type="AlphaFoldDB" id="A0A550CJ09"/>
<dbReference type="SUPFAM" id="SSF51735">
    <property type="entry name" value="NAD(P)-binding Rossmann-fold domains"/>
    <property type="match status" value="1"/>
</dbReference>
<evidence type="ECO:0000259" key="2">
    <source>
        <dbReference type="Pfam" id="PF01232"/>
    </source>
</evidence>
<evidence type="ECO:0000313" key="3">
    <source>
        <dbReference type="EMBL" id="TRM64802.1"/>
    </source>
</evidence>
<feature type="domain" description="Mannitol dehydrogenase N-terminal" evidence="2">
    <location>
        <begin position="20"/>
        <end position="191"/>
    </location>
</feature>
<dbReference type="Proteomes" id="UP000320762">
    <property type="component" value="Unassembled WGS sequence"/>
</dbReference>
<comment type="caution">
    <text evidence="3">The sequence shown here is derived from an EMBL/GenBank/DDBJ whole genome shotgun (WGS) entry which is preliminary data.</text>
</comment>
<dbReference type="EMBL" id="VDMD01000006">
    <property type="protein sequence ID" value="TRM64802.1"/>
    <property type="molecule type" value="Genomic_DNA"/>
</dbReference>
<organism evidence="3 4">
    <name type="scientific">Schizophyllum amplum</name>
    <dbReference type="NCBI Taxonomy" id="97359"/>
    <lineage>
        <taxon>Eukaryota</taxon>
        <taxon>Fungi</taxon>
        <taxon>Dikarya</taxon>
        <taxon>Basidiomycota</taxon>
        <taxon>Agaricomycotina</taxon>
        <taxon>Agaricomycetes</taxon>
        <taxon>Agaricomycetidae</taxon>
        <taxon>Agaricales</taxon>
        <taxon>Schizophyllaceae</taxon>
        <taxon>Schizophyllum</taxon>
    </lineage>
</organism>
<reference evidence="3 4" key="1">
    <citation type="journal article" date="2019" name="New Phytol.">
        <title>Comparative genomics reveals unique wood-decay strategies and fruiting body development in the Schizophyllaceae.</title>
        <authorList>
            <person name="Almasi E."/>
            <person name="Sahu N."/>
            <person name="Krizsan K."/>
            <person name="Balint B."/>
            <person name="Kovacs G.M."/>
            <person name="Kiss B."/>
            <person name="Cseklye J."/>
            <person name="Drula E."/>
            <person name="Henrissat B."/>
            <person name="Nagy I."/>
            <person name="Chovatia M."/>
            <person name="Adam C."/>
            <person name="LaButti K."/>
            <person name="Lipzen A."/>
            <person name="Riley R."/>
            <person name="Grigoriev I.V."/>
            <person name="Nagy L.G."/>
        </authorList>
    </citation>
    <scope>NUCLEOTIDE SEQUENCE [LARGE SCALE GENOMIC DNA]</scope>
    <source>
        <strain evidence="3 4">NL-1724</strain>
    </source>
</reference>
<keyword evidence="4" id="KW-1185">Reference proteome</keyword>
<proteinExistence type="predicted"/>
<gene>
    <name evidence="3" type="ORF">BD626DRAFT_567672</name>
</gene>
<dbReference type="Pfam" id="PF01232">
    <property type="entry name" value="Mannitol_dh"/>
    <property type="match status" value="1"/>
</dbReference>
<keyword evidence="1" id="KW-0560">Oxidoreductase</keyword>
<evidence type="ECO:0000256" key="1">
    <source>
        <dbReference type="ARBA" id="ARBA00023002"/>
    </source>
</evidence>
<dbReference type="STRING" id="97359.A0A550CJ09"/>